<sequence length="27" mass="3344">MRKSVIKEILLNSYKTLNHVMDKYYKK</sequence>
<organism evidence="1">
    <name type="scientific">marine metagenome</name>
    <dbReference type="NCBI Taxonomy" id="408172"/>
    <lineage>
        <taxon>unclassified sequences</taxon>
        <taxon>metagenomes</taxon>
        <taxon>ecological metagenomes</taxon>
    </lineage>
</organism>
<gene>
    <name evidence="1" type="ORF">METZ01_LOCUS81081</name>
</gene>
<dbReference type="EMBL" id="UINC01006554">
    <property type="protein sequence ID" value="SVA28227.1"/>
    <property type="molecule type" value="Genomic_DNA"/>
</dbReference>
<proteinExistence type="predicted"/>
<name>A0A381ULK7_9ZZZZ</name>
<accession>A0A381ULK7</accession>
<dbReference type="AlphaFoldDB" id="A0A381ULK7"/>
<reference evidence="1" key="1">
    <citation type="submission" date="2018-05" db="EMBL/GenBank/DDBJ databases">
        <authorList>
            <person name="Lanie J.A."/>
            <person name="Ng W.-L."/>
            <person name="Kazmierczak K.M."/>
            <person name="Andrzejewski T.M."/>
            <person name="Davidsen T.M."/>
            <person name="Wayne K.J."/>
            <person name="Tettelin H."/>
            <person name="Glass J.I."/>
            <person name="Rusch D."/>
            <person name="Podicherti R."/>
            <person name="Tsui H.-C.T."/>
            <person name="Winkler M.E."/>
        </authorList>
    </citation>
    <scope>NUCLEOTIDE SEQUENCE</scope>
</reference>
<evidence type="ECO:0000313" key="1">
    <source>
        <dbReference type="EMBL" id="SVA28227.1"/>
    </source>
</evidence>
<protein>
    <submittedName>
        <fullName evidence="1">Uncharacterized protein</fullName>
    </submittedName>
</protein>